<dbReference type="InterPro" id="IPR025287">
    <property type="entry name" value="WAK_GUB"/>
</dbReference>
<feature type="domain" description="EGF-like calcium-binding" evidence="4">
    <location>
        <begin position="216"/>
        <end position="265"/>
    </location>
</feature>
<evidence type="ECO:0000313" key="7">
    <source>
        <dbReference type="Proteomes" id="UP001229421"/>
    </source>
</evidence>
<dbReference type="InterPro" id="IPR018097">
    <property type="entry name" value="EGF_Ca-bd_CS"/>
</dbReference>
<dbReference type="GO" id="GO:0004672">
    <property type="term" value="F:protein kinase activity"/>
    <property type="evidence" value="ECO:0007669"/>
    <property type="project" value="InterPro"/>
</dbReference>
<evidence type="ECO:0000259" key="4">
    <source>
        <dbReference type="SMART" id="SM00179"/>
    </source>
</evidence>
<accession>A0AAD8NE71</accession>
<dbReference type="InterPro" id="IPR001881">
    <property type="entry name" value="EGF-like_Ca-bd_dom"/>
</dbReference>
<evidence type="ECO:0000259" key="5">
    <source>
        <dbReference type="SMART" id="SM00181"/>
    </source>
</evidence>
<dbReference type="Pfam" id="PF13947">
    <property type="entry name" value="GUB_WAK_bind"/>
    <property type="match status" value="1"/>
</dbReference>
<dbReference type="Pfam" id="PF07714">
    <property type="entry name" value="PK_Tyr_Ser-Thr"/>
    <property type="match status" value="1"/>
</dbReference>
<keyword evidence="7" id="KW-1185">Reference proteome</keyword>
<evidence type="ECO:0000256" key="2">
    <source>
        <dbReference type="ARBA" id="ARBA00022729"/>
    </source>
</evidence>
<dbReference type="InterPro" id="IPR000742">
    <property type="entry name" value="EGF"/>
</dbReference>
<dbReference type="AlphaFoldDB" id="A0AAD8NE71"/>
<evidence type="ECO:0008006" key="8">
    <source>
        <dbReference type="Google" id="ProtNLM"/>
    </source>
</evidence>
<name>A0AAD8NE71_TARER</name>
<dbReference type="PROSITE" id="PS00010">
    <property type="entry name" value="ASX_HYDROXYL"/>
    <property type="match status" value="1"/>
</dbReference>
<feature type="domain" description="EGF-like calcium-binding" evidence="4">
    <location>
        <begin position="266"/>
        <end position="309"/>
    </location>
</feature>
<dbReference type="CDD" id="cd00054">
    <property type="entry name" value="EGF_CA"/>
    <property type="match status" value="1"/>
</dbReference>
<sequence length="426" mass="47629">MILSRTKVAESQIVQSLPGCSDRCGNITIPYPFGIEDDCYLSKDYQVNCTTLMFPTASVKLLDISLDGFMRGVLPITYACYNSTYQLSGSDSWIWTEKFLVSSEKNVLTTVGCDSRADIMSMDTEDSLAIGTTRSKCNRLYDELCFGYGCKQVPLFESISKFRIRSQTKTGKLGKWSFNNCSYAFIVQKDQYTFYETDFDNMLNRSFPVVLEWTVGGDKCKYSQKNKTTYICKENSVCIDAAYVGYNCRCAQGYEGNAYLPNGCQDINECENEALNDCIYGCVNTNGSYNCSCPFGQSGDGREHGSGCSNLEVSKSPGKTIYIGMLTEKSDVYSFGMLLVELLTGRKVFSNDGTESDLGLAMFFVLSLERGGLIQILDDQVKKDGVDEHIKLIAKLAKDCIELKGKKRPNMKRVKEELDQLIQSFI</sequence>
<keyword evidence="2" id="KW-0732">Signal</keyword>
<dbReference type="GO" id="GO:0030247">
    <property type="term" value="F:polysaccharide binding"/>
    <property type="evidence" value="ECO:0007669"/>
    <property type="project" value="InterPro"/>
</dbReference>
<comment type="caution">
    <text evidence="6">The sequence shown here is derived from an EMBL/GenBank/DDBJ whole genome shotgun (WGS) entry which is preliminary data.</text>
</comment>
<dbReference type="SMART" id="SM00179">
    <property type="entry name" value="EGF_CA"/>
    <property type="match status" value="2"/>
</dbReference>
<dbReference type="SUPFAM" id="SSF57196">
    <property type="entry name" value="EGF/Laminin"/>
    <property type="match status" value="1"/>
</dbReference>
<evidence type="ECO:0000256" key="1">
    <source>
        <dbReference type="ARBA" id="ARBA00004167"/>
    </source>
</evidence>
<evidence type="ECO:0000256" key="3">
    <source>
        <dbReference type="ARBA" id="ARBA00023157"/>
    </source>
</evidence>
<dbReference type="GO" id="GO:0005509">
    <property type="term" value="F:calcium ion binding"/>
    <property type="evidence" value="ECO:0007669"/>
    <property type="project" value="InterPro"/>
</dbReference>
<dbReference type="Proteomes" id="UP001229421">
    <property type="component" value="Unassembled WGS sequence"/>
</dbReference>
<dbReference type="InterPro" id="IPR001245">
    <property type="entry name" value="Ser-Thr/Tyr_kinase_cat_dom"/>
</dbReference>
<dbReference type="Gene3D" id="2.10.25.10">
    <property type="entry name" value="Laminin"/>
    <property type="match status" value="2"/>
</dbReference>
<dbReference type="GO" id="GO:0016020">
    <property type="term" value="C:membrane"/>
    <property type="evidence" value="ECO:0007669"/>
    <property type="project" value="UniProtKB-SubCell"/>
</dbReference>
<protein>
    <recommendedName>
        <fullName evidence="8">EGF-like domain-containing protein</fullName>
    </recommendedName>
</protein>
<dbReference type="SMART" id="SM00181">
    <property type="entry name" value="EGF"/>
    <property type="match status" value="2"/>
</dbReference>
<organism evidence="6 7">
    <name type="scientific">Tagetes erecta</name>
    <name type="common">African marigold</name>
    <dbReference type="NCBI Taxonomy" id="13708"/>
    <lineage>
        <taxon>Eukaryota</taxon>
        <taxon>Viridiplantae</taxon>
        <taxon>Streptophyta</taxon>
        <taxon>Embryophyta</taxon>
        <taxon>Tracheophyta</taxon>
        <taxon>Spermatophyta</taxon>
        <taxon>Magnoliopsida</taxon>
        <taxon>eudicotyledons</taxon>
        <taxon>Gunneridae</taxon>
        <taxon>Pentapetalae</taxon>
        <taxon>asterids</taxon>
        <taxon>campanulids</taxon>
        <taxon>Asterales</taxon>
        <taxon>Asteraceae</taxon>
        <taxon>Asteroideae</taxon>
        <taxon>Heliantheae alliance</taxon>
        <taxon>Tageteae</taxon>
        <taxon>Tagetes</taxon>
    </lineage>
</organism>
<proteinExistence type="predicted"/>
<comment type="subcellular location">
    <subcellularLocation>
        <location evidence="1">Membrane</location>
        <topology evidence="1">Single-pass membrane protein</topology>
    </subcellularLocation>
</comment>
<dbReference type="EMBL" id="JAUHHV010000011">
    <property type="protein sequence ID" value="KAK1406744.1"/>
    <property type="molecule type" value="Genomic_DNA"/>
</dbReference>
<dbReference type="Gene3D" id="1.10.510.10">
    <property type="entry name" value="Transferase(Phosphotransferase) domain 1"/>
    <property type="match status" value="1"/>
</dbReference>
<dbReference type="SUPFAM" id="SSF56112">
    <property type="entry name" value="Protein kinase-like (PK-like)"/>
    <property type="match status" value="1"/>
</dbReference>
<feature type="domain" description="EGF-like" evidence="5">
    <location>
        <begin position="219"/>
        <end position="265"/>
    </location>
</feature>
<reference evidence="6" key="1">
    <citation type="journal article" date="2023" name="bioRxiv">
        <title>Improved chromosome-level genome assembly for marigold (Tagetes erecta).</title>
        <authorList>
            <person name="Jiang F."/>
            <person name="Yuan L."/>
            <person name="Wang S."/>
            <person name="Wang H."/>
            <person name="Xu D."/>
            <person name="Wang A."/>
            <person name="Fan W."/>
        </authorList>
    </citation>
    <scope>NUCLEOTIDE SEQUENCE</scope>
    <source>
        <strain evidence="6">WSJ</strain>
        <tissue evidence="6">Leaf</tissue>
    </source>
</reference>
<dbReference type="PANTHER" id="PTHR33491">
    <property type="entry name" value="OSJNBA0016N04.9 PROTEIN"/>
    <property type="match status" value="1"/>
</dbReference>
<keyword evidence="3" id="KW-1015">Disulfide bond</keyword>
<dbReference type="InterPro" id="IPR000152">
    <property type="entry name" value="EGF-type_Asp/Asn_hydroxyl_site"/>
</dbReference>
<dbReference type="InterPro" id="IPR011009">
    <property type="entry name" value="Kinase-like_dom_sf"/>
</dbReference>
<feature type="domain" description="EGF-like" evidence="5">
    <location>
        <begin position="269"/>
        <end position="309"/>
    </location>
</feature>
<dbReference type="PROSITE" id="PS01187">
    <property type="entry name" value="EGF_CA"/>
    <property type="match status" value="1"/>
</dbReference>
<evidence type="ECO:0000313" key="6">
    <source>
        <dbReference type="EMBL" id="KAK1406744.1"/>
    </source>
</evidence>
<gene>
    <name evidence="6" type="ORF">QVD17_38352</name>
</gene>